<evidence type="ECO:0000313" key="2">
    <source>
        <dbReference type="EMBL" id="ABS77637.1"/>
    </source>
</evidence>
<dbReference type="HOGENOM" id="CLU_1657906_0_0_6"/>
<protein>
    <submittedName>
        <fullName evidence="2">Hypothetical exported protein</fullName>
    </submittedName>
</protein>
<dbReference type="Proteomes" id="UP000008555">
    <property type="component" value="Chromosome"/>
</dbReference>
<reference evidence="2 3" key="1">
    <citation type="journal article" date="2009" name="Infect. Immun.">
        <title>Comparative genomics reveal extensive transposon-mediated genomic plasticity and diversity among potential effector proteins within the genus Coxiella.</title>
        <authorList>
            <person name="Beare P.A."/>
            <person name="Unsworth N."/>
            <person name="Andoh M."/>
            <person name="Voth D.E."/>
            <person name="Omsland A."/>
            <person name="Gilk S.D."/>
            <person name="Williams K.P."/>
            <person name="Sobral B.W."/>
            <person name="Kupko J.J.III."/>
            <person name="Porcella S.F."/>
            <person name="Samuel J.E."/>
            <person name="Heinzen R.A."/>
        </authorList>
    </citation>
    <scope>NUCLEOTIDE SEQUENCE [LARGE SCALE GENOMIC DNA]</scope>
    <source>
        <strain evidence="2 3">Dugway 5J108-111</strain>
    </source>
</reference>
<gene>
    <name evidence="2" type="ordered locus">CBUD_2127</name>
</gene>
<accession>A9KD83</accession>
<dbReference type="EMBL" id="CP000733">
    <property type="protein sequence ID" value="ABS77637.1"/>
    <property type="molecule type" value="Genomic_DNA"/>
</dbReference>
<sequence>MRSAFNSLIIVLFLITGLSACVPLEPRFRGLEQPPANRAVIYVYRTHHLIEGAGVKDDIYVDGILKGSIGNGGVVVIKVAPGKHVITRKLHDGLYPLPTNRVVHAKAGHSYFFRIDWVSTGGGKELVPGGTHLMLTDVGRNFITPVARATAVRELSTLK</sequence>
<dbReference type="InterPro" id="IPR022548">
    <property type="entry name" value="DUF2846"/>
</dbReference>
<dbReference type="AlphaFoldDB" id="A9KD83"/>
<proteinExistence type="predicted"/>
<evidence type="ECO:0000313" key="3">
    <source>
        <dbReference type="Proteomes" id="UP000008555"/>
    </source>
</evidence>
<name>A9KD83_COXBN</name>
<organism evidence="2 3">
    <name type="scientific">Coxiella burnetii (strain Dugway 5J108-111)</name>
    <dbReference type="NCBI Taxonomy" id="434922"/>
    <lineage>
        <taxon>Bacteria</taxon>
        <taxon>Pseudomonadati</taxon>
        <taxon>Pseudomonadota</taxon>
        <taxon>Gammaproteobacteria</taxon>
        <taxon>Legionellales</taxon>
        <taxon>Coxiellaceae</taxon>
        <taxon>Coxiella</taxon>
    </lineage>
</organism>
<dbReference type="Pfam" id="PF11008">
    <property type="entry name" value="DUF2846"/>
    <property type="match status" value="1"/>
</dbReference>
<dbReference type="PROSITE" id="PS51257">
    <property type="entry name" value="PROKAR_LIPOPROTEIN"/>
    <property type="match status" value="1"/>
</dbReference>
<evidence type="ECO:0000259" key="1">
    <source>
        <dbReference type="Pfam" id="PF11008"/>
    </source>
</evidence>
<feature type="domain" description="DUF2846" evidence="1">
    <location>
        <begin position="36"/>
        <end position="119"/>
    </location>
</feature>
<dbReference type="KEGG" id="cbd:CBUD_2127"/>
<dbReference type="RefSeq" id="WP_011997434.1">
    <property type="nucleotide sequence ID" value="NC_009727.1"/>
</dbReference>